<proteinExistence type="predicted"/>
<comment type="caution">
    <text evidence="1">The sequence shown here is derived from an EMBL/GenBank/DDBJ whole genome shotgun (WGS) entry which is preliminary data.</text>
</comment>
<dbReference type="Proteomes" id="UP000499080">
    <property type="component" value="Unassembled WGS sequence"/>
</dbReference>
<keyword evidence="2" id="KW-1185">Reference proteome</keyword>
<dbReference type="AlphaFoldDB" id="A0A4Y2F3E7"/>
<accession>A0A4Y2F3E7</accession>
<gene>
    <name evidence="1" type="ORF">AVEN_171639_1</name>
</gene>
<protein>
    <submittedName>
        <fullName evidence="1">Uncharacterized protein</fullName>
    </submittedName>
</protein>
<name>A0A4Y2F3E7_ARAVE</name>
<evidence type="ECO:0000313" key="2">
    <source>
        <dbReference type="Proteomes" id="UP000499080"/>
    </source>
</evidence>
<organism evidence="1 2">
    <name type="scientific">Araneus ventricosus</name>
    <name type="common">Orbweaver spider</name>
    <name type="synonym">Epeira ventricosa</name>
    <dbReference type="NCBI Taxonomy" id="182803"/>
    <lineage>
        <taxon>Eukaryota</taxon>
        <taxon>Metazoa</taxon>
        <taxon>Ecdysozoa</taxon>
        <taxon>Arthropoda</taxon>
        <taxon>Chelicerata</taxon>
        <taxon>Arachnida</taxon>
        <taxon>Araneae</taxon>
        <taxon>Araneomorphae</taxon>
        <taxon>Entelegynae</taxon>
        <taxon>Araneoidea</taxon>
        <taxon>Araneidae</taxon>
        <taxon>Araneus</taxon>
    </lineage>
</organism>
<reference evidence="1 2" key="1">
    <citation type="journal article" date="2019" name="Sci. Rep.">
        <title>Orb-weaving spider Araneus ventricosus genome elucidates the spidroin gene catalogue.</title>
        <authorList>
            <person name="Kono N."/>
            <person name="Nakamura H."/>
            <person name="Ohtoshi R."/>
            <person name="Moran D.A.P."/>
            <person name="Shinohara A."/>
            <person name="Yoshida Y."/>
            <person name="Fujiwara M."/>
            <person name="Mori M."/>
            <person name="Tomita M."/>
            <person name="Arakawa K."/>
        </authorList>
    </citation>
    <scope>NUCLEOTIDE SEQUENCE [LARGE SCALE GENOMIC DNA]</scope>
</reference>
<dbReference type="EMBL" id="BGPR01000764">
    <property type="protein sequence ID" value="GBM34594.1"/>
    <property type="molecule type" value="Genomic_DNA"/>
</dbReference>
<sequence>MSSVSLRLSNWIRQDVIFSEYGLLPAYLKRFHLYDSDQCSCGVTGTALQYATECALIVPWHMRRPAPNFKQEWLKRVANNPVTRQQIRRIVKFISGNIIFRPPYPSTI</sequence>
<evidence type="ECO:0000313" key="1">
    <source>
        <dbReference type="EMBL" id="GBM34594.1"/>
    </source>
</evidence>